<dbReference type="InterPro" id="IPR050706">
    <property type="entry name" value="Cyclic-di-GMP_PDE-like"/>
</dbReference>
<feature type="transmembrane region" description="Helical" evidence="1">
    <location>
        <begin position="25"/>
        <end position="42"/>
    </location>
</feature>
<evidence type="ECO:0000256" key="1">
    <source>
        <dbReference type="SAM" id="Phobius"/>
    </source>
</evidence>
<dbReference type="PATRIC" id="fig|458.5.peg.539"/>
<evidence type="ECO:0000313" key="4">
    <source>
        <dbReference type="Proteomes" id="UP000054608"/>
    </source>
</evidence>
<dbReference type="PANTHER" id="PTHR33121:SF79">
    <property type="entry name" value="CYCLIC DI-GMP PHOSPHODIESTERASE PDED-RELATED"/>
    <property type="match status" value="1"/>
</dbReference>
<organism evidence="3 4">
    <name type="scientific">Legionella rubrilucens</name>
    <dbReference type="NCBI Taxonomy" id="458"/>
    <lineage>
        <taxon>Bacteria</taxon>
        <taxon>Pseudomonadati</taxon>
        <taxon>Pseudomonadota</taxon>
        <taxon>Gammaproteobacteria</taxon>
        <taxon>Legionellales</taxon>
        <taxon>Legionellaceae</taxon>
        <taxon>Legionella</taxon>
    </lineage>
</organism>
<name>A0A0W0XYT0_9GAMM</name>
<evidence type="ECO:0000259" key="2">
    <source>
        <dbReference type="PROSITE" id="PS50883"/>
    </source>
</evidence>
<dbReference type="Pfam" id="PF00563">
    <property type="entry name" value="EAL"/>
    <property type="match status" value="1"/>
</dbReference>
<protein>
    <submittedName>
        <fullName evidence="3">Regulatory protein (EAL domain)</fullName>
    </submittedName>
</protein>
<feature type="domain" description="EAL" evidence="2">
    <location>
        <begin position="273"/>
        <end position="527"/>
    </location>
</feature>
<dbReference type="SMART" id="SM00052">
    <property type="entry name" value="EAL"/>
    <property type="match status" value="1"/>
</dbReference>
<dbReference type="SUPFAM" id="SSF141868">
    <property type="entry name" value="EAL domain-like"/>
    <property type="match status" value="1"/>
</dbReference>
<dbReference type="PROSITE" id="PS50883">
    <property type="entry name" value="EAL"/>
    <property type="match status" value="1"/>
</dbReference>
<comment type="caution">
    <text evidence="3">The sequence shown here is derived from an EMBL/GenBank/DDBJ whole genome shotgun (WGS) entry which is preliminary data.</text>
</comment>
<dbReference type="CDD" id="cd01948">
    <property type="entry name" value="EAL"/>
    <property type="match status" value="1"/>
</dbReference>
<proteinExistence type="predicted"/>
<keyword evidence="1" id="KW-1133">Transmembrane helix</keyword>
<dbReference type="EMBL" id="LNYT01000006">
    <property type="protein sequence ID" value="KTD49422.1"/>
    <property type="molecule type" value="Genomic_DNA"/>
</dbReference>
<dbReference type="PANTHER" id="PTHR33121">
    <property type="entry name" value="CYCLIC DI-GMP PHOSPHODIESTERASE PDEF"/>
    <property type="match status" value="1"/>
</dbReference>
<feature type="transmembrane region" description="Helical" evidence="1">
    <location>
        <begin position="244"/>
        <end position="266"/>
    </location>
</feature>
<evidence type="ECO:0000313" key="3">
    <source>
        <dbReference type="EMBL" id="KTD49422.1"/>
    </source>
</evidence>
<gene>
    <name evidence="3" type="ORF">Lrub_0521</name>
</gene>
<dbReference type="AlphaFoldDB" id="A0A0W0XYT0"/>
<dbReference type="OrthoDB" id="675397at2"/>
<dbReference type="InterPro" id="IPR001633">
    <property type="entry name" value="EAL_dom"/>
</dbReference>
<sequence length="536" mass="62120">MGCINNKKMINDIHSRQLSAQQTLTISWFLLSLIVLFLALFYEWRHYREAREDQMELVAKERAFQFDEFMENLIQGTFALNFTPDEFNACQTQLLPVLTDWLFNNPNVSAIAITDPKGKTTCSTLNLTPPVFFPASSAPHLHGPFESGHHNQPTYLLQQKLGQYHFTLYILKSIFENLLRPLEATSFKAIALYDTHHKKQVFQLAQQQPDPSPEKSVMLRIPSQTLDDYQLLFTAKRFVYEKHFIYTELIIAAVIILLSLLIYYILRKALNHRFSLDYALQNGLRQGHFEPMYQPVVDVANNRFCGAEVLIRWQMDAKQTIMPDLFIEEAEASGLIVPMTLQLVEKSFQQCAELLGSNEDFHLAFNVSVNHFLDRRFFPQFYQLCRQYGVNNQQIILELTERQLFNKEDKDSMRIMQDLREHGYSLAIDDFGTGHASIHYLQHLPFNYLKIDKLFIQAIGTGAITETLNQAIINMANSLDLAIIAEGVETMEQYDYLRRHHVDYIQGWYFARAMTIEQLITFIEEKANEAILTAGS</sequence>
<dbReference type="Proteomes" id="UP000054608">
    <property type="component" value="Unassembled WGS sequence"/>
</dbReference>
<dbReference type="InterPro" id="IPR035919">
    <property type="entry name" value="EAL_sf"/>
</dbReference>
<keyword evidence="1" id="KW-0472">Membrane</keyword>
<dbReference type="STRING" id="458.Lrub_0521"/>
<reference evidence="3 4" key="1">
    <citation type="submission" date="2015-11" db="EMBL/GenBank/DDBJ databases">
        <title>Genomic analysis of 38 Legionella species identifies large and diverse effector repertoires.</title>
        <authorList>
            <person name="Burstein D."/>
            <person name="Amaro F."/>
            <person name="Zusman T."/>
            <person name="Lifshitz Z."/>
            <person name="Cohen O."/>
            <person name="Gilbert J.A."/>
            <person name="Pupko T."/>
            <person name="Shuman H.A."/>
            <person name="Segal G."/>
        </authorList>
    </citation>
    <scope>NUCLEOTIDE SEQUENCE [LARGE SCALE GENOMIC DNA]</scope>
    <source>
        <strain evidence="3 4">WA-270A-C2</strain>
    </source>
</reference>
<keyword evidence="1" id="KW-0812">Transmembrane</keyword>
<keyword evidence="4" id="KW-1185">Reference proteome</keyword>
<dbReference type="GO" id="GO:0071111">
    <property type="term" value="F:cyclic-guanylate-specific phosphodiesterase activity"/>
    <property type="evidence" value="ECO:0007669"/>
    <property type="project" value="InterPro"/>
</dbReference>
<dbReference type="Gene3D" id="3.20.20.450">
    <property type="entry name" value="EAL domain"/>
    <property type="match status" value="1"/>
</dbReference>
<accession>A0A0W0XYT0</accession>